<evidence type="ECO:0000256" key="3">
    <source>
        <dbReference type="ARBA" id="ARBA00022553"/>
    </source>
</evidence>
<dbReference type="PANTHER" id="PTHR43047:SF72">
    <property type="entry name" value="OSMOSENSING HISTIDINE PROTEIN KINASE SLN1"/>
    <property type="match status" value="1"/>
</dbReference>
<evidence type="ECO:0000256" key="4">
    <source>
        <dbReference type="ARBA" id="ARBA00022679"/>
    </source>
</evidence>
<keyword evidence="4" id="KW-0808">Transferase</keyword>
<feature type="compositionally biased region" description="Basic and acidic residues" evidence="7">
    <location>
        <begin position="1093"/>
        <end position="1130"/>
    </location>
</feature>
<evidence type="ECO:0000256" key="2">
    <source>
        <dbReference type="ARBA" id="ARBA00012438"/>
    </source>
</evidence>
<dbReference type="CDD" id="cd17546">
    <property type="entry name" value="REC_hyHK_CKI1_RcsC-like"/>
    <property type="match status" value="1"/>
</dbReference>
<dbReference type="InterPro" id="IPR036097">
    <property type="entry name" value="HisK_dim/P_sf"/>
</dbReference>
<dbReference type="EMBL" id="KZ819637">
    <property type="protein sequence ID" value="PWN89168.1"/>
    <property type="molecule type" value="Genomic_DNA"/>
</dbReference>
<evidence type="ECO:0000256" key="7">
    <source>
        <dbReference type="SAM" id="MobiDB-lite"/>
    </source>
</evidence>
<dbReference type="GeneID" id="37047052"/>
<comment type="catalytic activity">
    <reaction evidence="1">
        <text>ATP + protein L-histidine = ADP + protein N-phospho-L-histidine.</text>
        <dbReference type="EC" id="2.7.13.3"/>
    </reaction>
</comment>
<dbReference type="SUPFAM" id="SSF52172">
    <property type="entry name" value="CheY-like"/>
    <property type="match status" value="1"/>
</dbReference>
<dbReference type="PROSITE" id="PS50109">
    <property type="entry name" value="HIS_KIN"/>
    <property type="match status" value="1"/>
</dbReference>
<sequence>MMEVPKSPASDVGSGSTLSWSERIRRGHMPTKPDLLCKDNREKWDRFLAAYQAGDWEKAGRCEKRKCPQTAKTVRCQAGTLMSSMDFFTKYKYFKPPPVPKAKRLQRDEALRRHGFTEPQLRPSLRRYIRHARSVFKADFASISVACSDSDKIIFLGQEGSFSDASIEAQTTLAGHAMLLEADQLFVIPDMEKDWRFQGFMIESPQSRPLRFYASAPIVLSAPPTGETDEGPVQVGRLTIMSHEPREDMGDDDSELLLDIARMAQEALENEYLEIHAKKVLQMQREAAKLAHSFDMSLTHEENSSDVPKVNSLGISYSPKRAQEAAESLYTILKPNSVMTVDVCNFRVAPERRTTNVSMAASSPRSSIHMGGYPATPWLQQSTTSPGSSPSSAPMTPPPEDRGHAALFGSESASTTSASSVHSGERITSPLAPHNHHPHDVSSPSAPKRLQRNTSGVHRASNSFSNHGHHQHNRSTSTAHMSAFSAIDEETCVVDATAAASIIVKVGDGKTVSNVDSPAQTSAICSFLTFIKKHSKQNKPLVYSPHLLDESSSDEDATSNSDDVAKNPLSLLVSSDTKVYATIPIFTVDKKQPLFLCILSWNSVAALNDSDKLFCYTIGKIVQGAILRSSARHADRAQLDFIRSVQHELRTPLNGILGITDFLRQGLVSGETAPEKLDMGEDGLLASLLESIRLAGVNLSTILDDVLDFGAISGLRTESSMIVTRSEEVDLVREVEDVCLDELEYMAMHERQDRSLLHIYRGFYAVPTLVIKVAPELRRRFRTDRSKLKKILSKFIANALRYSNESQVVEVKVTPNTATNSHRADWTDQWADFVVQDTGIGMSHDFVANSLLKPFVKADSFSQGVGLGVTIAASLISQMGGRLQIQSDLGVGTRVSFTLPLGQDPDGPSSNRRSISGSSASASDMHIKPYQVHTVYFHGFDVEGHRSLIDLIYERLSANGVRRTLDANEADLMVVIEAAPEANQDVSPPNDSTPSQVVSQHDVPLPRGPHARTVVVTRNALKPRPLDVFEGHPIVLFRPPFGPSSLDTMDDFLREDHPFVLHRAPTPMQVHEHHSHPPPPMSTTTAPDTQAEVETKKKEPTPVQDKPKEAKVPKEKKAAKSKEQGDRDWPHDDRRFRVLVVEDNPINMRLLTTLLDRLALPYVEAKDGLEAVDRYKKLRPSVVLLDISLPLLDGFEACTRMRAHDLAHTPRIIAVTALSSNEDKVKGIENSGMDDWRTKPLSIKTLRQDILAWKEAWDDVHLASDSS</sequence>
<dbReference type="GO" id="GO:0000155">
    <property type="term" value="F:phosphorelay sensor kinase activity"/>
    <property type="evidence" value="ECO:0007669"/>
    <property type="project" value="InterPro"/>
</dbReference>
<feature type="compositionally biased region" description="Polar residues" evidence="7">
    <location>
        <begin position="452"/>
        <end position="466"/>
    </location>
</feature>
<dbReference type="CDD" id="cd00082">
    <property type="entry name" value="HisKA"/>
    <property type="match status" value="1"/>
</dbReference>
<protein>
    <recommendedName>
        <fullName evidence="2">histidine kinase</fullName>
        <ecNumber evidence="2">2.7.13.3</ecNumber>
    </recommendedName>
</protein>
<dbReference type="AlphaFoldDB" id="A0A316YKK7"/>
<dbReference type="SUPFAM" id="SSF47384">
    <property type="entry name" value="Homodimeric domain of signal transducing histidine kinase"/>
    <property type="match status" value="1"/>
</dbReference>
<feature type="compositionally biased region" description="Low complexity" evidence="7">
    <location>
        <begin position="909"/>
        <end position="922"/>
    </location>
</feature>
<feature type="region of interest" description="Disordered" evidence="7">
    <location>
        <begin position="1068"/>
        <end position="1130"/>
    </location>
</feature>
<dbReference type="GO" id="GO:0005886">
    <property type="term" value="C:plasma membrane"/>
    <property type="evidence" value="ECO:0007669"/>
    <property type="project" value="TreeGrafter"/>
</dbReference>
<dbReference type="SMART" id="SM00448">
    <property type="entry name" value="REC"/>
    <property type="match status" value="1"/>
</dbReference>
<organism evidence="10 11">
    <name type="scientific">Acaromyces ingoldii</name>
    <dbReference type="NCBI Taxonomy" id="215250"/>
    <lineage>
        <taxon>Eukaryota</taxon>
        <taxon>Fungi</taxon>
        <taxon>Dikarya</taxon>
        <taxon>Basidiomycota</taxon>
        <taxon>Ustilaginomycotina</taxon>
        <taxon>Exobasidiomycetes</taxon>
        <taxon>Exobasidiales</taxon>
        <taxon>Cryptobasidiaceae</taxon>
        <taxon>Acaromyces</taxon>
    </lineage>
</organism>
<feature type="domain" description="Histidine kinase" evidence="8">
    <location>
        <begin position="644"/>
        <end position="903"/>
    </location>
</feature>
<feature type="compositionally biased region" description="Polar residues" evidence="7">
    <location>
        <begin position="355"/>
        <end position="366"/>
    </location>
</feature>
<reference evidence="10 11" key="1">
    <citation type="journal article" date="2018" name="Mol. Biol. Evol.">
        <title>Broad Genomic Sampling Reveals a Smut Pathogenic Ancestry of the Fungal Clade Ustilaginomycotina.</title>
        <authorList>
            <person name="Kijpornyongpan T."/>
            <person name="Mondo S.J."/>
            <person name="Barry K."/>
            <person name="Sandor L."/>
            <person name="Lee J."/>
            <person name="Lipzen A."/>
            <person name="Pangilinan J."/>
            <person name="LaButti K."/>
            <person name="Hainaut M."/>
            <person name="Henrissat B."/>
            <person name="Grigoriev I.V."/>
            <person name="Spatafora J.W."/>
            <person name="Aime M.C."/>
        </authorList>
    </citation>
    <scope>NUCLEOTIDE SEQUENCE [LARGE SCALE GENOMIC DNA]</scope>
    <source>
        <strain evidence="10 11">MCA 4198</strain>
    </source>
</reference>
<keyword evidence="11" id="KW-1185">Reference proteome</keyword>
<dbReference type="SMART" id="SM00388">
    <property type="entry name" value="HisKA"/>
    <property type="match status" value="1"/>
</dbReference>
<dbReference type="Gene3D" id="3.30.565.10">
    <property type="entry name" value="Histidine kinase-like ATPase, C-terminal domain"/>
    <property type="match status" value="1"/>
</dbReference>
<dbReference type="SUPFAM" id="SSF55781">
    <property type="entry name" value="GAF domain-like"/>
    <property type="match status" value="1"/>
</dbReference>
<feature type="domain" description="Response regulatory" evidence="9">
    <location>
        <begin position="1137"/>
        <end position="1254"/>
    </location>
</feature>
<dbReference type="STRING" id="215250.A0A316YKK7"/>
<dbReference type="InterPro" id="IPR011006">
    <property type="entry name" value="CheY-like_superfamily"/>
</dbReference>
<feature type="region of interest" description="Disordered" evidence="7">
    <location>
        <begin position="355"/>
        <end position="478"/>
    </location>
</feature>
<evidence type="ECO:0000259" key="9">
    <source>
        <dbReference type="PROSITE" id="PS50110"/>
    </source>
</evidence>
<dbReference type="SUPFAM" id="SSF55874">
    <property type="entry name" value="ATPase domain of HSP90 chaperone/DNA topoisomerase II/histidine kinase"/>
    <property type="match status" value="1"/>
</dbReference>
<evidence type="ECO:0000259" key="8">
    <source>
        <dbReference type="PROSITE" id="PS50109"/>
    </source>
</evidence>
<dbReference type="Gene3D" id="3.40.50.2300">
    <property type="match status" value="1"/>
</dbReference>
<dbReference type="InterPro" id="IPR003661">
    <property type="entry name" value="HisK_dim/P_dom"/>
</dbReference>
<keyword evidence="3 6" id="KW-0597">Phosphoprotein</keyword>
<accession>A0A316YKK7</accession>
<dbReference type="InParanoid" id="A0A316YKK7"/>
<evidence type="ECO:0000256" key="5">
    <source>
        <dbReference type="ARBA" id="ARBA00022777"/>
    </source>
</evidence>
<dbReference type="PANTHER" id="PTHR43047">
    <property type="entry name" value="TWO-COMPONENT HISTIDINE PROTEIN KINASE"/>
    <property type="match status" value="1"/>
</dbReference>
<dbReference type="Gene3D" id="1.10.287.130">
    <property type="match status" value="1"/>
</dbReference>
<feature type="region of interest" description="Disordered" evidence="7">
    <location>
        <begin position="900"/>
        <end position="922"/>
    </location>
</feature>
<dbReference type="InterPro" id="IPR029016">
    <property type="entry name" value="GAF-like_dom_sf"/>
</dbReference>
<feature type="compositionally biased region" description="Low complexity" evidence="7">
    <location>
        <begin position="409"/>
        <end position="422"/>
    </location>
</feature>
<dbReference type="EC" id="2.7.13.3" evidence="2"/>
<evidence type="ECO:0000313" key="10">
    <source>
        <dbReference type="EMBL" id="PWN89168.1"/>
    </source>
</evidence>
<evidence type="ECO:0000256" key="6">
    <source>
        <dbReference type="PROSITE-ProRule" id="PRU00169"/>
    </source>
</evidence>
<dbReference type="Proteomes" id="UP000245768">
    <property type="component" value="Unassembled WGS sequence"/>
</dbReference>
<feature type="region of interest" description="Disordered" evidence="7">
    <location>
        <begin position="983"/>
        <end position="1008"/>
    </location>
</feature>
<keyword evidence="5" id="KW-0418">Kinase</keyword>
<evidence type="ECO:0000256" key="1">
    <source>
        <dbReference type="ARBA" id="ARBA00000085"/>
    </source>
</evidence>
<evidence type="ECO:0000313" key="11">
    <source>
        <dbReference type="Proteomes" id="UP000245768"/>
    </source>
</evidence>
<feature type="compositionally biased region" description="Low complexity" evidence="7">
    <location>
        <begin position="382"/>
        <end position="394"/>
    </location>
</feature>
<gene>
    <name evidence="10" type="ORF">FA10DRAFT_302540</name>
</gene>
<dbReference type="PROSITE" id="PS50110">
    <property type="entry name" value="RESPONSE_REGULATORY"/>
    <property type="match status" value="1"/>
</dbReference>
<dbReference type="OrthoDB" id="21225at2759"/>
<dbReference type="RefSeq" id="XP_025376366.1">
    <property type="nucleotide sequence ID" value="XM_025525136.1"/>
</dbReference>
<proteinExistence type="predicted"/>
<dbReference type="InterPro" id="IPR003594">
    <property type="entry name" value="HATPase_dom"/>
</dbReference>
<dbReference type="Pfam" id="PF00512">
    <property type="entry name" value="HisKA"/>
    <property type="match status" value="1"/>
</dbReference>
<feature type="modified residue" description="4-aspartylphosphate" evidence="6">
    <location>
        <position position="1186"/>
    </location>
</feature>
<name>A0A316YKK7_9BASI</name>
<feature type="compositionally biased region" description="Polar residues" evidence="7">
    <location>
        <begin position="984"/>
        <end position="999"/>
    </location>
</feature>
<dbReference type="Gene3D" id="3.30.450.40">
    <property type="match status" value="1"/>
</dbReference>
<dbReference type="Pfam" id="PF02518">
    <property type="entry name" value="HATPase_c"/>
    <property type="match status" value="1"/>
</dbReference>
<dbReference type="InterPro" id="IPR004358">
    <property type="entry name" value="Sig_transdc_His_kin-like_C"/>
</dbReference>
<dbReference type="GO" id="GO:0009927">
    <property type="term" value="F:histidine phosphotransfer kinase activity"/>
    <property type="evidence" value="ECO:0007669"/>
    <property type="project" value="TreeGrafter"/>
</dbReference>
<dbReference type="Pfam" id="PF00072">
    <property type="entry name" value="Response_reg"/>
    <property type="match status" value="1"/>
</dbReference>
<dbReference type="PRINTS" id="PR00344">
    <property type="entry name" value="BCTRLSENSOR"/>
</dbReference>
<dbReference type="InterPro" id="IPR001789">
    <property type="entry name" value="Sig_transdc_resp-reg_receiver"/>
</dbReference>
<dbReference type="SMART" id="SM00387">
    <property type="entry name" value="HATPase_c"/>
    <property type="match status" value="1"/>
</dbReference>
<dbReference type="InterPro" id="IPR005467">
    <property type="entry name" value="His_kinase_dom"/>
</dbReference>
<feature type="region of interest" description="Disordered" evidence="7">
    <location>
        <begin position="1"/>
        <end position="22"/>
    </location>
</feature>
<dbReference type="InterPro" id="IPR036890">
    <property type="entry name" value="HATPase_C_sf"/>
</dbReference>